<feature type="domain" description="PDZ GRASP-type" evidence="11">
    <location>
        <begin position="15"/>
        <end position="105"/>
    </location>
</feature>
<evidence type="ECO:0000256" key="8">
    <source>
        <dbReference type="ARBA" id="ARBA00023288"/>
    </source>
</evidence>
<dbReference type="FunFam" id="2.30.42.10:FF:000056">
    <property type="entry name" value="Golgi reassembly-stacking protein 2 isoform 1"/>
    <property type="match status" value="1"/>
</dbReference>
<keyword evidence="5" id="KW-0677">Repeat</keyword>
<evidence type="ECO:0000256" key="3">
    <source>
        <dbReference type="ARBA" id="ARBA00022553"/>
    </source>
</evidence>
<dbReference type="GO" id="GO:0046872">
    <property type="term" value="F:metal ion binding"/>
    <property type="evidence" value="ECO:0007669"/>
    <property type="project" value="UniProtKB-KW"/>
</dbReference>
<dbReference type="PANTHER" id="PTHR12893">
    <property type="entry name" value="GOLGI REASSEMBLY STACKING PROTEIN GRASP"/>
    <property type="match status" value="1"/>
</dbReference>
<evidence type="ECO:0000313" key="13">
    <source>
        <dbReference type="Proteomes" id="UP001497497"/>
    </source>
</evidence>
<dbReference type="GO" id="GO:0000139">
    <property type="term" value="C:Golgi membrane"/>
    <property type="evidence" value="ECO:0007669"/>
    <property type="project" value="UniProtKB-SubCell"/>
</dbReference>
<dbReference type="SUPFAM" id="SSF50156">
    <property type="entry name" value="PDZ domain-like"/>
    <property type="match status" value="2"/>
</dbReference>
<keyword evidence="7" id="KW-0472">Membrane</keyword>
<feature type="domain" description="PDZ GRASP-type" evidence="11">
    <location>
        <begin position="111"/>
        <end position="199"/>
    </location>
</feature>
<dbReference type="Pfam" id="PF04495">
    <property type="entry name" value="GRASP55_65"/>
    <property type="match status" value="1"/>
</dbReference>
<proteinExistence type="inferred from homology"/>
<comment type="similarity">
    <text evidence="2">Belongs to the GORASP family.</text>
</comment>
<keyword evidence="4" id="KW-0519">Myristate</keyword>
<evidence type="ECO:0000256" key="4">
    <source>
        <dbReference type="ARBA" id="ARBA00022707"/>
    </source>
</evidence>
<dbReference type="InterPro" id="IPR036034">
    <property type="entry name" value="PDZ_sf"/>
</dbReference>
<comment type="subcellular location">
    <subcellularLocation>
        <location evidence="1">Golgi apparatus membrane</location>
    </subcellularLocation>
</comment>
<evidence type="ECO:0000256" key="9">
    <source>
        <dbReference type="PIRSR" id="PIRSR607583-1"/>
    </source>
</evidence>
<feature type="region of interest" description="Disordered" evidence="10">
    <location>
        <begin position="378"/>
        <end position="458"/>
    </location>
</feature>
<evidence type="ECO:0000256" key="7">
    <source>
        <dbReference type="ARBA" id="ARBA00023136"/>
    </source>
</evidence>
<feature type="binding site" evidence="9">
    <location>
        <position position="103"/>
    </location>
    <ligand>
        <name>Zn(2+)</name>
        <dbReference type="ChEBI" id="CHEBI:29105"/>
    </ligand>
</feature>
<keyword evidence="3" id="KW-0597">Phosphoprotein</keyword>
<feature type="compositionally biased region" description="Basic and acidic residues" evidence="10">
    <location>
        <begin position="378"/>
        <end position="438"/>
    </location>
</feature>
<evidence type="ECO:0000259" key="11">
    <source>
        <dbReference type="PROSITE" id="PS51865"/>
    </source>
</evidence>
<sequence length="458" mass="48490">MGGSASTEIPGGGTEGYHVLRVQDGSPGHMAGLEAFFDFIVAIGTTRLNQDNDTLKELLKNNIERPLNVTVYSSKTQNVREVSLVPSHNWGGQGLLGVSIRFCSFEGANENVWHILEVQPNSPADLAGLRSDTDFVIGADSVLHESEDLFTLIESHEGKALKLYVYNTDTDSCREVTITPNGAWGGKGSLGCNIGYGYLHRIPKRQFPSSKAPPHSNVVTPTAPPSPPKDGFSEASVIALYSPQISSLNTGMAQISLNTGTPTIPVIPSHYNLPSGLPNISALPPGLPHPVGIPNLSNLPGLTTPISLSGLPPMSLPPLNPTGPLPGLPAGLPHFPMNLPAPTPLPSFTLPTSLSGFTPPQGVLNATAPSSAAKITLEGEHGHSHQHGDWDGHGHSHEGGHGHSHSHEGHGHSHSHDDHGHSHSHDDHGHSHSHDDDHHHHHPVVPNGVPEPQHHVTS</sequence>
<dbReference type="FunFam" id="2.30.42.10:FF:000026">
    <property type="entry name" value="Golgi reassembly stacking protein 2"/>
    <property type="match status" value="1"/>
</dbReference>
<reference evidence="12 13" key="1">
    <citation type="submission" date="2024-04" db="EMBL/GenBank/DDBJ databases">
        <authorList>
            <consortium name="Genoscope - CEA"/>
            <person name="William W."/>
        </authorList>
    </citation>
    <scope>NUCLEOTIDE SEQUENCE [LARGE SCALE GENOMIC DNA]</scope>
</reference>
<dbReference type="GO" id="GO:0007030">
    <property type="term" value="P:Golgi organization"/>
    <property type="evidence" value="ECO:0007669"/>
    <property type="project" value="TreeGrafter"/>
</dbReference>
<feature type="binding site" evidence="9">
    <location>
        <position position="18"/>
    </location>
    <ligand>
        <name>Zn(2+)</name>
        <dbReference type="ChEBI" id="CHEBI:29105"/>
    </ligand>
</feature>
<evidence type="ECO:0000256" key="5">
    <source>
        <dbReference type="ARBA" id="ARBA00022737"/>
    </source>
</evidence>
<comment type="caution">
    <text evidence="12">The sequence shown here is derived from an EMBL/GenBank/DDBJ whole genome shotgun (WGS) entry which is preliminary data.</text>
</comment>
<dbReference type="AlphaFoldDB" id="A0AAV2I527"/>
<dbReference type="InterPro" id="IPR007583">
    <property type="entry name" value="GRASP55_65"/>
</dbReference>
<dbReference type="Gene3D" id="2.30.42.10">
    <property type="match status" value="2"/>
</dbReference>
<accession>A0AAV2I527</accession>
<dbReference type="PROSITE" id="PS51865">
    <property type="entry name" value="PDZ_GRASP"/>
    <property type="match status" value="2"/>
</dbReference>
<evidence type="ECO:0000256" key="10">
    <source>
        <dbReference type="SAM" id="MobiDB-lite"/>
    </source>
</evidence>
<keyword evidence="9" id="KW-0479">Metal-binding</keyword>
<gene>
    <name evidence="12" type="ORF">GSLYS_00013551001</name>
</gene>
<keyword evidence="9" id="KW-0862">Zinc</keyword>
<dbReference type="EMBL" id="CAXITT010000357">
    <property type="protein sequence ID" value="CAL1539818.1"/>
    <property type="molecule type" value="Genomic_DNA"/>
</dbReference>
<organism evidence="12 13">
    <name type="scientific">Lymnaea stagnalis</name>
    <name type="common">Great pond snail</name>
    <name type="synonym">Helix stagnalis</name>
    <dbReference type="NCBI Taxonomy" id="6523"/>
    <lineage>
        <taxon>Eukaryota</taxon>
        <taxon>Metazoa</taxon>
        <taxon>Spiralia</taxon>
        <taxon>Lophotrochozoa</taxon>
        <taxon>Mollusca</taxon>
        <taxon>Gastropoda</taxon>
        <taxon>Heterobranchia</taxon>
        <taxon>Euthyneura</taxon>
        <taxon>Panpulmonata</taxon>
        <taxon>Hygrophila</taxon>
        <taxon>Lymnaeoidea</taxon>
        <taxon>Lymnaeidae</taxon>
        <taxon>Lymnaea</taxon>
    </lineage>
</organism>
<dbReference type="InterPro" id="IPR024958">
    <property type="entry name" value="GRASP_PDZ"/>
</dbReference>
<keyword evidence="13" id="KW-1185">Reference proteome</keyword>
<feature type="region of interest" description="Disordered" evidence="10">
    <location>
        <begin position="209"/>
        <end position="230"/>
    </location>
</feature>
<dbReference type="PANTHER" id="PTHR12893:SF0">
    <property type="entry name" value="GRASP65"/>
    <property type="match status" value="1"/>
</dbReference>
<protein>
    <recommendedName>
        <fullName evidence="11">PDZ GRASP-type domain-containing protein</fullName>
    </recommendedName>
</protein>
<evidence type="ECO:0000256" key="2">
    <source>
        <dbReference type="ARBA" id="ARBA00007144"/>
    </source>
</evidence>
<keyword evidence="6" id="KW-0333">Golgi apparatus</keyword>
<evidence type="ECO:0000256" key="6">
    <source>
        <dbReference type="ARBA" id="ARBA00023034"/>
    </source>
</evidence>
<evidence type="ECO:0000313" key="12">
    <source>
        <dbReference type="EMBL" id="CAL1539818.1"/>
    </source>
</evidence>
<evidence type="ECO:0000256" key="1">
    <source>
        <dbReference type="ARBA" id="ARBA00004394"/>
    </source>
</evidence>
<keyword evidence="8" id="KW-0449">Lipoprotein</keyword>
<dbReference type="Proteomes" id="UP001497497">
    <property type="component" value="Unassembled WGS sequence"/>
</dbReference>
<name>A0AAV2I527_LYMST</name>